<keyword evidence="3 6" id="KW-1133">Transmembrane helix</keyword>
<proteinExistence type="predicted"/>
<evidence type="ECO:0000256" key="6">
    <source>
        <dbReference type="SAM" id="Phobius"/>
    </source>
</evidence>
<dbReference type="EMBL" id="QJNU01000507">
    <property type="protein sequence ID" value="RYO96675.1"/>
    <property type="molecule type" value="Genomic_DNA"/>
</dbReference>
<dbReference type="PANTHER" id="PTHR10924">
    <property type="entry name" value="MAJOR FACILITATOR SUPERFAMILY PROTEIN-RELATED"/>
    <property type="match status" value="1"/>
</dbReference>
<dbReference type="PANTHER" id="PTHR10924:SF6">
    <property type="entry name" value="SOLUTE CARRIER FAMILY 49 MEMBER A3"/>
    <property type="match status" value="1"/>
</dbReference>
<dbReference type="Pfam" id="PF07690">
    <property type="entry name" value="MFS_1"/>
    <property type="match status" value="1"/>
</dbReference>
<feature type="transmembrane region" description="Helical" evidence="6">
    <location>
        <begin position="470"/>
        <end position="491"/>
    </location>
</feature>
<dbReference type="Gene3D" id="1.20.1250.20">
    <property type="entry name" value="MFS general substrate transporter like domains"/>
    <property type="match status" value="1"/>
</dbReference>
<name>A0A4Q4T3X2_9PEZI</name>
<dbReference type="GO" id="GO:0016020">
    <property type="term" value="C:membrane"/>
    <property type="evidence" value="ECO:0007669"/>
    <property type="project" value="UniProtKB-SubCell"/>
</dbReference>
<sequence>MADGRQPRSSATARAENEPAVPYGDAGVKAQPGYALDPLGSDSSVRKDGRRTLASDDGGTQGVMSQEVENADDGSFDRGRADVTEYKVYKRRWFGLLQLTLLNIIVSLDWMTFAPVAQHAAAYYGVSESAVNWLSTGFLFAFVVVVPVTIYTLHLGPKPSIATSALLILVGNWVRFAGSHSRDGGMFGVVMFGQILTGLSQPFVLSAPTRYSDLWFTDRGRVAATALPSLANPFGAALGQLIVPYIVIGPADMSSAVLYVAIVSSICALPSFFIPAAPPTPPSPSGTAPKASLRASIPLLRSLEVWFLLIPFSVYVGLFNSISSLLNQIMVPYGHKADEAGIAGALLIVVGLVCSAVTSPILDRTKAFMSAIKIAVPVIGLCYLAFVWMPATRGLAGPYVVLSVLGAASFSLVPVALEFLCELSHPLSPAFTSTVAWGGGQILGAVFILIGDALKADDEHGEPPSNMRATLIFTAVVALAVVPLPLVLGLFGRGEMLAMRRLRIDYDARR</sequence>
<comment type="subcellular location">
    <subcellularLocation>
        <location evidence="1">Membrane</location>
        <topology evidence="1">Multi-pass membrane protein</topology>
    </subcellularLocation>
</comment>
<dbReference type="InterPro" id="IPR036259">
    <property type="entry name" value="MFS_trans_sf"/>
</dbReference>
<evidence type="ECO:0000256" key="2">
    <source>
        <dbReference type="ARBA" id="ARBA00022692"/>
    </source>
</evidence>
<dbReference type="InterPro" id="IPR011701">
    <property type="entry name" value="MFS"/>
</dbReference>
<keyword evidence="4 6" id="KW-0472">Membrane</keyword>
<protein>
    <recommendedName>
        <fullName evidence="9">Major facilitator superfamily (MFS) profile domain-containing protein</fullName>
    </recommendedName>
</protein>
<evidence type="ECO:0000313" key="8">
    <source>
        <dbReference type="Proteomes" id="UP000293360"/>
    </source>
</evidence>
<dbReference type="InterPro" id="IPR049680">
    <property type="entry name" value="FLVCR1-2_SLC49-like"/>
</dbReference>
<dbReference type="SUPFAM" id="SSF103473">
    <property type="entry name" value="MFS general substrate transporter"/>
    <property type="match status" value="1"/>
</dbReference>
<evidence type="ECO:0000256" key="5">
    <source>
        <dbReference type="SAM" id="MobiDB-lite"/>
    </source>
</evidence>
<feature type="region of interest" description="Disordered" evidence="5">
    <location>
        <begin position="1"/>
        <end position="73"/>
    </location>
</feature>
<feature type="transmembrane region" description="Helical" evidence="6">
    <location>
        <begin position="342"/>
        <end position="362"/>
    </location>
</feature>
<evidence type="ECO:0000256" key="4">
    <source>
        <dbReference type="ARBA" id="ARBA00023136"/>
    </source>
</evidence>
<feature type="transmembrane region" description="Helical" evidence="6">
    <location>
        <begin position="226"/>
        <end position="247"/>
    </location>
</feature>
<dbReference type="OrthoDB" id="422206at2759"/>
<comment type="caution">
    <text evidence="7">The sequence shown here is derived from an EMBL/GenBank/DDBJ whole genome shotgun (WGS) entry which is preliminary data.</text>
</comment>
<accession>A0A4Q4T3X2</accession>
<dbReference type="GO" id="GO:0022857">
    <property type="term" value="F:transmembrane transporter activity"/>
    <property type="evidence" value="ECO:0007669"/>
    <property type="project" value="InterPro"/>
</dbReference>
<feature type="transmembrane region" description="Helical" evidence="6">
    <location>
        <begin position="133"/>
        <end position="153"/>
    </location>
</feature>
<evidence type="ECO:0000256" key="1">
    <source>
        <dbReference type="ARBA" id="ARBA00004141"/>
    </source>
</evidence>
<feature type="compositionally biased region" description="Basic and acidic residues" evidence="5">
    <location>
        <begin position="44"/>
        <end position="54"/>
    </location>
</feature>
<feature type="transmembrane region" description="Helical" evidence="6">
    <location>
        <begin position="397"/>
        <end position="417"/>
    </location>
</feature>
<reference evidence="7 8" key="1">
    <citation type="submission" date="2018-06" db="EMBL/GenBank/DDBJ databases">
        <title>Complete Genomes of Monosporascus.</title>
        <authorList>
            <person name="Robinson A.J."/>
            <person name="Natvig D.O."/>
        </authorList>
    </citation>
    <scope>NUCLEOTIDE SEQUENCE [LARGE SCALE GENOMIC DNA]</scope>
    <source>
        <strain evidence="7 8">CBS 110550</strain>
    </source>
</reference>
<evidence type="ECO:0008006" key="9">
    <source>
        <dbReference type="Google" id="ProtNLM"/>
    </source>
</evidence>
<evidence type="ECO:0000313" key="7">
    <source>
        <dbReference type="EMBL" id="RYO96675.1"/>
    </source>
</evidence>
<dbReference type="Proteomes" id="UP000293360">
    <property type="component" value="Unassembled WGS sequence"/>
</dbReference>
<keyword evidence="2 6" id="KW-0812">Transmembrane</keyword>
<organism evidence="7 8">
    <name type="scientific">Monosporascus ibericus</name>
    <dbReference type="NCBI Taxonomy" id="155417"/>
    <lineage>
        <taxon>Eukaryota</taxon>
        <taxon>Fungi</taxon>
        <taxon>Dikarya</taxon>
        <taxon>Ascomycota</taxon>
        <taxon>Pezizomycotina</taxon>
        <taxon>Sordariomycetes</taxon>
        <taxon>Xylariomycetidae</taxon>
        <taxon>Xylariales</taxon>
        <taxon>Xylariales incertae sedis</taxon>
        <taxon>Monosporascus</taxon>
    </lineage>
</organism>
<dbReference type="AlphaFoldDB" id="A0A4Q4T3X2"/>
<keyword evidence="8" id="KW-1185">Reference proteome</keyword>
<feature type="transmembrane region" description="Helical" evidence="6">
    <location>
        <begin position="253"/>
        <end position="274"/>
    </location>
</feature>
<evidence type="ECO:0000256" key="3">
    <source>
        <dbReference type="ARBA" id="ARBA00022989"/>
    </source>
</evidence>
<dbReference type="STRING" id="155417.A0A4Q4T3X2"/>
<gene>
    <name evidence="7" type="ORF">DL764_007423</name>
</gene>
<feature type="transmembrane region" description="Helical" evidence="6">
    <location>
        <begin position="184"/>
        <end position="205"/>
    </location>
</feature>
<feature type="transmembrane region" description="Helical" evidence="6">
    <location>
        <begin position="374"/>
        <end position="391"/>
    </location>
</feature>
<feature type="transmembrane region" description="Helical" evidence="6">
    <location>
        <begin position="303"/>
        <end position="322"/>
    </location>
</feature>
<feature type="transmembrane region" description="Helical" evidence="6">
    <location>
        <begin position="93"/>
        <end position="113"/>
    </location>
</feature>